<comment type="caution">
    <text evidence="2">The sequence shown here is derived from an EMBL/GenBank/DDBJ whole genome shotgun (WGS) entry which is preliminary data.</text>
</comment>
<protein>
    <submittedName>
        <fullName evidence="2">Uncharacterized protein</fullName>
    </submittedName>
</protein>
<feature type="compositionally biased region" description="Low complexity" evidence="1">
    <location>
        <begin position="187"/>
        <end position="199"/>
    </location>
</feature>
<feature type="region of interest" description="Disordered" evidence="1">
    <location>
        <begin position="69"/>
        <end position="228"/>
    </location>
</feature>
<organism evidence="2 3">
    <name type="scientific">Penicillium olsonii</name>
    <dbReference type="NCBI Taxonomy" id="99116"/>
    <lineage>
        <taxon>Eukaryota</taxon>
        <taxon>Fungi</taxon>
        <taxon>Dikarya</taxon>
        <taxon>Ascomycota</taxon>
        <taxon>Pezizomycotina</taxon>
        <taxon>Eurotiomycetes</taxon>
        <taxon>Eurotiomycetidae</taxon>
        <taxon>Eurotiales</taxon>
        <taxon>Aspergillaceae</taxon>
        <taxon>Penicillium</taxon>
    </lineage>
</organism>
<dbReference type="EMBL" id="CAJVOS010000015">
    <property type="protein sequence ID" value="CAG8023318.1"/>
    <property type="molecule type" value="Genomic_DNA"/>
</dbReference>
<sequence length="496" mass="57086">MPIIHLDSYLGIQERGENVYIVRNPSAPTFEKTLSHLSNSIIFNMGYFRHRHSCAGNCSGRCRVDTRRNRHETDAAQAKLPVNLQSVSPPPLNFSATDRPESYIRRRPSSSQQQTPHHRSESRYRNPRQELPRCSPEPPRHVLSSSDRHTDLPSSRDSRHPRRQEFPDSNVPDPRSLPDSHRDPRGSRSSGPRHSGTSSNYNVFPGVSGDSVPLRASPREKQHSHSSLVPFYQSTRQSNRHFAPGLGEYLSTYPAHYVHGEIQMVGAQWQRWIEDPNAPGCRVTLRRFPFDLLDLVNRTDARSRWKAIRNSFCDPPDMLTPELNSLGLPTRDNQYRTLLLQGPPTQLGEERNLYTHCTSQGVIIVQDITRNNGPHWNEIAAGQYEMDYRIESLRHIYFIDVMNRNVLEFVLERLYHPILRVSWTEWNPIGDMPRNWEYGTPEYQGMMGTTFGKAVAALLISVFPRGSFRVARVATWKDYNLHVRFDIESTENEESS</sequence>
<feature type="compositionally biased region" description="Basic and acidic residues" evidence="1">
    <location>
        <begin position="146"/>
        <end position="166"/>
    </location>
</feature>
<keyword evidence="3" id="KW-1185">Reference proteome</keyword>
<feature type="compositionally biased region" description="Basic and acidic residues" evidence="1">
    <location>
        <begin position="118"/>
        <end position="131"/>
    </location>
</feature>
<feature type="compositionally biased region" description="Basic and acidic residues" evidence="1">
    <location>
        <begin position="176"/>
        <end position="186"/>
    </location>
</feature>
<evidence type="ECO:0000313" key="3">
    <source>
        <dbReference type="Proteomes" id="UP001153618"/>
    </source>
</evidence>
<dbReference type="AlphaFoldDB" id="A0A9W4MRC1"/>
<evidence type="ECO:0000313" key="2">
    <source>
        <dbReference type="EMBL" id="CAG8023318.1"/>
    </source>
</evidence>
<reference evidence="2" key="1">
    <citation type="submission" date="2021-07" db="EMBL/GenBank/DDBJ databases">
        <authorList>
            <person name="Branca A.L. A."/>
        </authorList>
    </citation>
    <scope>NUCLEOTIDE SEQUENCE</scope>
</reference>
<dbReference type="Proteomes" id="UP001153618">
    <property type="component" value="Unassembled WGS sequence"/>
</dbReference>
<name>A0A9W4MRC1_PENOL</name>
<evidence type="ECO:0000256" key="1">
    <source>
        <dbReference type="SAM" id="MobiDB-lite"/>
    </source>
</evidence>
<dbReference type="OrthoDB" id="4368996at2759"/>
<accession>A0A9W4MRC1</accession>
<gene>
    <name evidence="2" type="ORF">POLS_LOCUS2469</name>
</gene>
<proteinExistence type="predicted"/>